<protein>
    <submittedName>
        <fullName evidence="2">Uncharacterized protein</fullName>
    </submittedName>
</protein>
<evidence type="ECO:0000313" key="3">
    <source>
        <dbReference type="Proteomes" id="UP000663828"/>
    </source>
</evidence>
<dbReference type="EMBL" id="CAJNOR010005505">
    <property type="protein sequence ID" value="CAF1565157.1"/>
    <property type="molecule type" value="Genomic_DNA"/>
</dbReference>
<feature type="region of interest" description="Disordered" evidence="1">
    <location>
        <begin position="116"/>
        <end position="243"/>
    </location>
</feature>
<dbReference type="Proteomes" id="UP000663828">
    <property type="component" value="Unassembled WGS sequence"/>
</dbReference>
<name>A0A815Y3E0_ADIRI</name>
<feature type="region of interest" description="Disordered" evidence="1">
    <location>
        <begin position="453"/>
        <end position="475"/>
    </location>
</feature>
<comment type="caution">
    <text evidence="2">The sequence shown here is derived from an EMBL/GenBank/DDBJ whole genome shotgun (WGS) entry which is preliminary data.</text>
</comment>
<gene>
    <name evidence="2" type="ORF">XAT740_LOCUS43967</name>
</gene>
<sequence length="1211" mass="137875">MPSSAKSVSKKTRISTKTTTEKDNDIYAVLRNENGGKLLIVPRMEMISAKQLSKVNVGDVVSHGKRDKRIRATVVLLGGKEQRKQSLQIIEKMEMASSQSLNSNKRKTTENTMLLNKKQKKSEHHFLDDEAVAEDEDDKISGEDDEGEEAEDDEGEEAEDVEEGEEVAEEQEEEQEERANNKENRQSLTKGDVQGYMPVNIVSSPPDLTNTMTLESPRLSTESSATTKRKVSPNENDLSIPTNTKRQKNIGFISAKDHAKIVSQLVAANEQNELYQTTWMPRPIDKATIQYFINIGKVLSDEVEGLSDHNDSTVDQDALVRSICETLGMNEIELNAKTGKTILSTARQVIGAKYPDPAAKFTDVDKKHIQAVTEYCWLVHPLEKKANDESKIRRAMGNVFATRTFARKLQYSGQLTQRPALTTIANTNARLQLFQPDDDHNSDNDIGNIASVEEERASSDSFDTSDSEQEHDEQDDRMQDLIINHGENQNSGESEFFAFGIANETDIASALILLKKKHRLSTTCIKDIILLFKSLNVPNTPSSWHKVKHLLGKYKPKSTKYYICSVCNQSTTNEKYCQFCSTNHNVKLQSFIIFSIKDQLENILMNSCDIDLCYRRKDSLIRDVRDAAIFQAIRRRISSSMLTLTMNIDGIQPSKGSISTLWPIVFVINELSPSIRFAFENIILGGVWPGPAKPSRDQIKHLLRSVIDQLLLLEASHAYRIFNGEIRDIQVYLIAACCDKPAQALVQCVAQPTSSFGCGRCEIEGFILPTDRGGHVRSFSMTQHDIDNIQIRSNERYDHLINLFELQKQLRNLWPKRNRLIDELTDEQNEKGIAGICLFRELLHFDVGRSFMADSLHNIYIGLFKRMLGLWLGKEYRTREWNVIERINKLADLFKRVRLPSTTTRIPRSLLDYNKFKANELRVLLLFGHAIFKAILPKRFYDHLLQLVVIMHLAEGREIDKLDIRIITRLCHSFLIKFSLLYTERHCVQVVHSILHVPDTVQDFGPLTNYTTFHFENDIGMLVHATKGSRNHGQEMISNLCLYQHALRHAYVSSSKTNLAPFVQSHLSHLKNNDPKRKLIKVGHQNQREDSDVRHLFPQAKISFYNTLYIDHIRLTTRTYSDKKTCDDSNILFLFNGNKTFGRIRSILTVNDGEPLLFIAHSLNASPLICPLDGSENFEFAGVQTAPTTNWSFVLVNVEDFIEKFIAHKLM</sequence>
<feature type="compositionally biased region" description="Acidic residues" evidence="1">
    <location>
        <begin position="129"/>
        <end position="176"/>
    </location>
</feature>
<accession>A0A815Y3E0</accession>
<feature type="compositionally biased region" description="Polar residues" evidence="1">
    <location>
        <begin position="201"/>
        <end position="226"/>
    </location>
</feature>
<evidence type="ECO:0000313" key="2">
    <source>
        <dbReference type="EMBL" id="CAF1565157.1"/>
    </source>
</evidence>
<proteinExistence type="predicted"/>
<keyword evidence="3" id="KW-1185">Reference proteome</keyword>
<dbReference type="PANTHER" id="PTHR46579">
    <property type="entry name" value="F5/8 TYPE C DOMAIN-CONTAINING PROTEIN-RELATED"/>
    <property type="match status" value="1"/>
</dbReference>
<reference evidence="2" key="1">
    <citation type="submission" date="2021-02" db="EMBL/GenBank/DDBJ databases">
        <authorList>
            <person name="Nowell W R."/>
        </authorList>
    </citation>
    <scope>NUCLEOTIDE SEQUENCE</scope>
</reference>
<evidence type="ECO:0000256" key="1">
    <source>
        <dbReference type="SAM" id="MobiDB-lite"/>
    </source>
</evidence>
<dbReference type="AlphaFoldDB" id="A0A815Y3E0"/>
<dbReference type="PANTHER" id="PTHR46579:SF1">
    <property type="entry name" value="F5_8 TYPE C DOMAIN-CONTAINING PROTEIN"/>
    <property type="match status" value="1"/>
</dbReference>
<feature type="compositionally biased region" description="Acidic residues" evidence="1">
    <location>
        <begin position="463"/>
        <end position="473"/>
    </location>
</feature>
<organism evidence="2 3">
    <name type="scientific">Adineta ricciae</name>
    <name type="common">Rotifer</name>
    <dbReference type="NCBI Taxonomy" id="249248"/>
    <lineage>
        <taxon>Eukaryota</taxon>
        <taxon>Metazoa</taxon>
        <taxon>Spiralia</taxon>
        <taxon>Gnathifera</taxon>
        <taxon>Rotifera</taxon>
        <taxon>Eurotatoria</taxon>
        <taxon>Bdelloidea</taxon>
        <taxon>Adinetida</taxon>
        <taxon>Adinetidae</taxon>
        <taxon>Adineta</taxon>
    </lineage>
</organism>
<feature type="compositionally biased region" description="Polar residues" evidence="1">
    <location>
        <begin position="233"/>
        <end position="243"/>
    </location>
</feature>